<gene>
    <name evidence="2" type="ORF">RM574_25810</name>
</gene>
<proteinExistence type="predicted"/>
<evidence type="ECO:0000313" key="3">
    <source>
        <dbReference type="Proteomes" id="UP001183607"/>
    </source>
</evidence>
<name>A0ABD5ECH8_9ACTN</name>
<protein>
    <submittedName>
        <fullName evidence="2">Phage tail protein</fullName>
    </submittedName>
</protein>
<reference evidence="3" key="1">
    <citation type="submission" date="2023-07" db="EMBL/GenBank/DDBJ databases">
        <title>30 novel species of actinomycetes from the DSMZ collection.</title>
        <authorList>
            <person name="Nouioui I."/>
        </authorList>
    </citation>
    <scope>NUCLEOTIDE SEQUENCE [LARGE SCALE GENOMIC DNA]</scope>
    <source>
        <strain evidence="3">DSM 41982</strain>
    </source>
</reference>
<accession>A0ABD5ECH8</accession>
<feature type="region of interest" description="Disordered" evidence="1">
    <location>
        <begin position="118"/>
        <end position="144"/>
    </location>
</feature>
<evidence type="ECO:0000313" key="2">
    <source>
        <dbReference type="EMBL" id="MDT0418902.1"/>
    </source>
</evidence>
<dbReference type="RefSeq" id="WP_093854829.1">
    <property type="nucleotide sequence ID" value="NZ_JAVRER010000057.1"/>
</dbReference>
<evidence type="ECO:0000256" key="1">
    <source>
        <dbReference type="SAM" id="MobiDB-lite"/>
    </source>
</evidence>
<organism evidence="2 3">
    <name type="scientific">Streptomyces evansiae</name>
    <dbReference type="NCBI Taxonomy" id="3075535"/>
    <lineage>
        <taxon>Bacteria</taxon>
        <taxon>Bacillati</taxon>
        <taxon>Actinomycetota</taxon>
        <taxon>Actinomycetes</taxon>
        <taxon>Kitasatosporales</taxon>
        <taxon>Streptomycetaceae</taxon>
        <taxon>Streptomyces</taxon>
    </lineage>
</organism>
<dbReference type="AlphaFoldDB" id="A0ABD5ECH8"/>
<dbReference type="Proteomes" id="UP001183607">
    <property type="component" value="Unassembled WGS sequence"/>
</dbReference>
<comment type="caution">
    <text evidence="2">The sequence shown here is derived from an EMBL/GenBank/DDBJ whole genome shotgun (WGS) entry which is preliminary data.</text>
</comment>
<dbReference type="Gene3D" id="6.10.140.2190">
    <property type="match status" value="1"/>
</dbReference>
<dbReference type="EMBL" id="JAVRER010000057">
    <property type="protein sequence ID" value="MDT0418902.1"/>
    <property type="molecule type" value="Genomic_DNA"/>
</dbReference>
<sequence length="481" mass="47935">MLPESIPTVRLTARYLGLDGHPLGGSVVFQPPALLTHSAADLFVGGPTTTALDAEGRLDVTLPATDAEGWNPYGWTYTVTERLTGAGRPRTYHIALAAAVPEVDLADLAPADPAGTQYVTVPGPAGPPGEPGPQGPAGPVRSVNGRTETDVVLDAADLGAVAASAVGAAGGVAQLDTTGKVPAAQLPAGGAGVASVNGRTGDVVLAAADLGALTRTDADARYLTPGSAPVVSVNGQTGAVVLAAADLGAVTADEAVLLTGNQTVAGSKTFSAAPATTADPTSPNHLVRRSYVESVTASGVWTPAAVGFKAWAYDPATSSASSAQYCINGNVYLIGIPLTSGGTITNVCFYVPGYAGGALAATSYAGLYTSAGTRVGVTGTLDKLITKTSGATFVLKLTTAYTALAGNYWVALLVNGPDPKGNGPAFLVGASMGDRPGGGASMPNAFQRYGRLTATGQTSLPTSFTPSTIIPDANAIWAAVS</sequence>
<feature type="compositionally biased region" description="Pro residues" evidence="1">
    <location>
        <begin position="124"/>
        <end position="136"/>
    </location>
</feature>